<dbReference type="EMBL" id="GBXM01008695">
    <property type="protein sequence ID" value="JAH99882.1"/>
    <property type="molecule type" value="Transcribed_RNA"/>
</dbReference>
<reference evidence="1" key="1">
    <citation type="submission" date="2014-11" db="EMBL/GenBank/DDBJ databases">
        <authorList>
            <person name="Amaro Gonzalez C."/>
        </authorList>
    </citation>
    <scope>NUCLEOTIDE SEQUENCE</scope>
</reference>
<organism evidence="1">
    <name type="scientific">Anguilla anguilla</name>
    <name type="common">European freshwater eel</name>
    <name type="synonym">Muraena anguilla</name>
    <dbReference type="NCBI Taxonomy" id="7936"/>
    <lineage>
        <taxon>Eukaryota</taxon>
        <taxon>Metazoa</taxon>
        <taxon>Chordata</taxon>
        <taxon>Craniata</taxon>
        <taxon>Vertebrata</taxon>
        <taxon>Euteleostomi</taxon>
        <taxon>Actinopterygii</taxon>
        <taxon>Neopterygii</taxon>
        <taxon>Teleostei</taxon>
        <taxon>Anguilliformes</taxon>
        <taxon>Anguillidae</taxon>
        <taxon>Anguilla</taxon>
    </lineage>
</organism>
<evidence type="ECO:0000313" key="1">
    <source>
        <dbReference type="EMBL" id="JAH99882.1"/>
    </source>
</evidence>
<proteinExistence type="predicted"/>
<accession>A0A0E9XAV9</accession>
<sequence>MTDPAWLLLPPHLLEYCCPQMLLVLLPLKKLPSLSLHSFT</sequence>
<name>A0A0E9XAV9_ANGAN</name>
<reference evidence="1" key="2">
    <citation type="journal article" date="2015" name="Fish Shellfish Immunol.">
        <title>Early steps in the European eel (Anguilla anguilla)-Vibrio vulnificus interaction in the gills: Role of the RtxA13 toxin.</title>
        <authorList>
            <person name="Callol A."/>
            <person name="Pajuelo D."/>
            <person name="Ebbesson L."/>
            <person name="Teles M."/>
            <person name="MacKenzie S."/>
            <person name="Amaro C."/>
        </authorList>
    </citation>
    <scope>NUCLEOTIDE SEQUENCE</scope>
</reference>
<protein>
    <submittedName>
        <fullName evidence="1">Uncharacterized protein</fullName>
    </submittedName>
</protein>
<dbReference type="AlphaFoldDB" id="A0A0E9XAV9"/>